<organism evidence="1 2">
    <name type="scientific">Catagonus wagneri</name>
    <name type="common">Chacoan peccary</name>
    <dbReference type="NCBI Taxonomy" id="51154"/>
    <lineage>
        <taxon>Eukaryota</taxon>
        <taxon>Metazoa</taxon>
        <taxon>Chordata</taxon>
        <taxon>Craniata</taxon>
        <taxon>Vertebrata</taxon>
        <taxon>Euteleostomi</taxon>
        <taxon>Mammalia</taxon>
        <taxon>Eutheria</taxon>
        <taxon>Laurasiatheria</taxon>
        <taxon>Artiodactyla</taxon>
        <taxon>Suina</taxon>
        <taxon>Tayassuidae</taxon>
        <taxon>Catagonus</taxon>
    </lineage>
</organism>
<dbReference type="Pfam" id="PF15216">
    <property type="entry name" value="TSLP"/>
    <property type="match status" value="1"/>
</dbReference>
<dbReference type="InterPro" id="IPR029189">
    <property type="entry name" value="TSLP"/>
</dbReference>
<protein>
    <submittedName>
        <fullName evidence="1">Uncharacterized protein</fullName>
    </submittedName>
</protein>
<dbReference type="GO" id="GO:0032733">
    <property type="term" value="P:positive regulation of interleukin-10 production"/>
    <property type="evidence" value="ECO:0007669"/>
    <property type="project" value="TreeGrafter"/>
</dbReference>
<dbReference type="Gene3D" id="1.20.1250.90">
    <property type="entry name" value="Thymic stromal lymphopoietin"/>
    <property type="match status" value="1"/>
</dbReference>
<dbReference type="Proteomes" id="UP000694540">
    <property type="component" value="Unplaced"/>
</dbReference>
<dbReference type="GO" id="GO:0005139">
    <property type="term" value="F:interleukin-7 receptor binding"/>
    <property type="evidence" value="ECO:0007669"/>
    <property type="project" value="TreeGrafter"/>
</dbReference>
<proteinExistence type="predicted"/>
<dbReference type="AlphaFoldDB" id="A0A8C3VRD8"/>
<sequence length="58" mass="6584">GFAKRTNATFAGQCSGYSGIQINNAQAMKKREVKTNKCLEQGSYLLELWRRFSRISKP</sequence>
<accession>A0A8C3VRD8</accession>
<dbReference type="GO" id="GO:0001961">
    <property type="term" value="P:positive regulation of cytokine-mediated signaling pathway"/>
    <property type="evidence" value="ECO:0007669"/>
    <property type="project" value="TreeGrafter"/>
</dbReference>
<reference evidence="1" key="1">
    <citation type="submission" date="2025-08" db="UniProtKB">
        <authorList>
            <consortium name="Ensembl"/>
        </authorList>
    </citation>
    <scope>IDENTIFICATION</scope>
</reference>
<dbReference type="GO" id="GO:0061844">
    <property type="term" value="P:antimicrobial humoral immune response mediated by antimicrobial peptide"/>
    <property type="evidence" value="ECO:0007669"/>
    <property type="project" value="TreeGrafter"/>
</dbReference>
<dbReference type="InterPro" id="IPR038329">
    <property type="entry name" value="TSLP_sf"/>
</dbReference>
<dbReference type="Ensembl" id="ENSCWAT00000000821.1">
    <property type="protein sequence ID" value="ENSCWAP00000000727.1"/>
    <property type="gene ID" value="ENSCWAG00000000634.1"/>
</dbReference>
<evidence type="ECO:0000313" key="2">
    <source>
        <dbReference type="Proteomes" id="UP000694540"/>
    </source>
</evidence>
<dbReference type="GO" id="GO:0005125">
    <property type="term" value="F:cytokine activity"/>
    <property type="evidence" value="ECO:0007669"/>
    <property type="project" value="InterPro"/>
</dbReference>
<dbReference type="GO" id="GO:0005576">
    <property type="term" value="C:extracellular region"/>
    <property type="evidence" value="ECO:0007669"/>
    <property type="project" value="TreeGrafter"/>
</dbReference>
<reference evidence="1" key="2">
    <citation type="submission" date="2025-09" db="UniProtKB">
        <authorList>
            <consortium name="Ensembl"/>
        </authorList>
    </citation>
    <scope>IDENTIFICATION</scope>
</reference>
<dbReference type="GO" id="GO:0032722">
    <property type="term" value="P:positive regulation of chemokine production"/>
    <property type="evidence" value="ECO:0007669"/>
    <property type="project" value="TreeGrafter"/>
</dbReference>
<dbReference type="PANTHER" id="PTHR38003:SF1">
    <property type="entry name" value="THYMIC STROMAL LYMPHOPOIETIN"/>
    <property type="match status" value="1"/>
</dbReference>
<dbReference type="GO" id="GO:0032736">
    <property type="term" value="P:positive regulation of interleukin-13 production"/>
    <property type="evidence" value="ECO:0007669"/>
    <property type="project" value="TreeGrafter"/>
</dbReference>
<dbReference type="GO" id="GO:0032755">
    <property type="term" value="P:positive regulation of interleukin-6 production"/>
    <property type="evidence" value="ECO:0007669"/>
    <property type="project" value="TreeGrafter"/>
</dbReference>
<dbReference type="GeneTree" id="ENSGT00980000199987"/>
<keyword evidence="2" id="KW-1185">Reference proteome</keyword>
<dbReference type="GO" id="GO:0032754">
    <property type="term" value="P:positive regulation of interleukin-5 production"/>
    <property type="evidence" value="ECO:0007669"/>
    <property type="project" value="TreeGrafter"/>
</dbReference>
<evidence type="ECO:0000313" key="1">
    <source>
        <dbReference type="Ensembl" id="ENSCWAP00000000727.1"/>
    </source>
</evidence>
<name>A0A8C3VRD8_9CETA</name>
<dbReference type="GO" id="GO:0050729">
    <property type="term" value="P:positive regulation of inflammatory response"/>
    <property type="evidence" value="ECO:0007669"/>
    <property type="project" value="TreeGrafter"/>
</dbReference>
<dbReference type="PANTHER" id="PTHR38003">
    <property type="entry name" value="THYMIC STROMAL LYMPHOPOIETIN"/>
    <property type="match status" value="1"/>
</dbReference>